<evidence type="ECO:0000259" key="11">
    <source>
        <dbReference type="PROSITE" id="PS51194"/>
    </source>
</evidence>
<dbReference type="InterPro" id="IPR049730">
    <property type="entry name" value="SNF2/RAD54-like_C"/>
</dbReference>
<protein>
    <submittedName>
        <fullName evidence="13">Uncharacterized protein</fullName>
    </submittedName>
</protein>
<dbReference type="PANTHER" id="PTHR45797:SF1">
    <property type="entry name" value="HELICASE ARIP4"/>
    <property type="match status" value="1"/>
</dbReference>
<dbReference type="GO" id="GO:0005634">
    <property type="term" value="C:nucleus"/>
    <property type="evidence" value="ECO:0007669"/>
    <property type="project" value="UniProtKB-SubCell"/>
</dbReference>
<dbReference type="GO" id="GO:0005524">
    <property type="term" value="F:ATP binding"/>
    <property type="evidence" value="ECO:0007669"/>
    <property type="project" value="UniProtKB-KW"/>
</dbReference>
<evidence type="ECO:0000256" key="5">
    <source>
        <dbReference type="ARBA" id="ARBA00022806"/>
    </source>
</evidence>
<feature type="domain" description="Helicase ATP-binding" evidence="10">
    <location>
        <begin position="1"/>
        <end position="78"/>
    </location>
</feature>
<keyword evidence="9" id="KW-0472">Membrane</keyword>
<dbReference type="Proteomes" id="UP000887578">
    <property type="component" value="Unplaced"/>
</dbReference>
<keyword evidence="8" id="KW-0539">Nucleus</keyword>
<feature type="transmembrane region" description="Helical" evidence="9">
    <location>
        <begin position="332"/>
        <end position="351"/>
    </location>
</feature>
<evidence type="ECO:0000256" key="2">
    <source>
        <dbReference type="ARBA" id="ARBA00007025"/>
    </source>
</evidence>
<evidence type="ECO:0000256" key="7">
    <source>
        <dbReference type="ARBA" id="ARBA00023125"/>
    </source>
</evidence>
<keyword evidence="5" id="KW-0347">Helicase</keyword>
<keyword evidence="9" id="KW-1133">Transmembrane helix</keyword>
<dbReference type="PROSITE" id="PS51194">
    <property type="entry name" value="HELICASE_CTER"/>
    <property type="match status" value="1"/>
</dbReference>
<evidence type="ECO:0000256" key="6">
    <source>
        <dbReference type="ARBA" id="ARBA00022840"/>
    </source>
</evidence>
<dbReference type="GO" id="GO:0004386">
    <property type="term" value="F:helicase activity"/>
    <property type="evidence" value="ECO:0007669"/>
    <property type="project" value="UniProtKB-KW"/>
</dbReference>
<evidence type="ECO:0000313" key="12">
    <source>
        <dbReference type="Proteomes" id="UP000887578"/>
    </source>
</evidence>
<evidence type="ECO:0000256" key="3">
    <source>
        <dbReference type="ARBA" id="ARBA00022741"/>
    </source>
</evidence>
<evidence type="ECO:0000313" key="13">
    <source>
        <dbReference type="WBParaSite" id="PDA_v2.g9108.t1"/>
    </source>
</evidence>
<dbReference type="InterPro" id="IPR014001">
    <property type="entry name" value="Helicase_ATP-bd"/>
</dbReference>
<dbReference type="PROSITE" id="PS51192">
    <property type="entry name" value="HELICASE_ATP_BIND_1"/>
    <property type="match status" value="1"/>
</dbReference>
<comment type="subcellular location">
    <subcellularLocation>
        <location evidence="1">Nucleus</location>
    </subcellularLocation>
</comment>
<dbReference type="InterPro" id="IPR027417">
    <property type="entry name" value="P-loop_NTPase"/>
</dbReference>
<dbReference type="InterPro" id="IPR044574">
    <property type="entry name" value="ARIP4-like"/>
</dbReference>
<dbReference type="SUPFAM" id="SSF52540">
    <property type="entry name" value="P-loop containing nucleoside triphosphate hydrolases"/>
    <property type="match status" value="1"/>
</dbReference>
<evidence type="ECO:0000256" key="8">
    <source>
        <dbReference type="ARBA" id="ARBA00023242"/>
    </source>
</evidence>
<keyword evidence="12" id="KW-1185">Reference proteome</keyword>
<evidence type="ECO:0000256" key="9">
    <source>
        <dbReference type="SAM" id="Phobius"/>
    </source>
</evidence>
<feature type="transmembrane region" description="Helical" evidence="9">
    <location>
        <begin position="294"/>
        <end position="312"/>
    </location>
</feature>
<keyword evidence="4" id="KW-0378">Hydrolase</keyword>
<comment type="similarity">
    <text evidence="2">Belongs to the SNF2/RAD54 helicase family.</text>
</comment>
<dbReference type="GO" id="GO:0016887">
    <property type="term" value="F:ATP hydrolysis activity"/>
    <property type="evidence" value="ECO:0007669"/>
    <property type="project" value="InterPro"/>
</dbReference>
<organism evidence="12 13">
    <name type="scientific">Panagrolaimus davidi</name>
    <dbReference type="NCBI Taxonomy" id="227884"/>
    <lineage>
        <taxon>Eukaryota</taxon>
        <taxon>Metazoa</taxon>
        <taxon>Ecdysozoa</taxon>
        <taxon>Nematoda</taxon>
        <taxon>Chromadorea</taxon>
        <taxon>Rhabditida</taxon>
        <taxon>Tylenchina</taxon>
        <taxon>Panagrolaimomorpha</taxon>
        <taxon>Panagrolaimoidea</taxon>
        <taxon>Panagrolaimidae</taxon>
        <taxon>Panagrolaimus</taxon>
    </lineage>
</organism>
<keyword evidence="9" id="KW-0812">Transmembrane</keyword>
<dbReference type="Pfam" id="PF00176">
    <property type="entry name" value="SNF2-rel_dom"/>
    <property type="match status" value="1"/>
</dbReference>
<evidence type="ECO:0000256" key="1">
    <source>
        <dbReference type="ARBA" id="ARBA00004123"/>
    </source>
</evidence>
<sequence>MLLEDQDGKTLELLKGYLQNPGPDIVIFDEGHRLKNDKTRSYIKKMGMKTRRRILLTGTPMENGPMELYHIVEMIAPGFLGEEEVYNEDYGWKIERGKFADASETNKRIAREKEVELYEKLKEIMNRKDVEYLSKLIDVNKKEVTITFCETEDQSKLFDKAEEEYNSAPPGEKKFSKHFHRLLQITAHPIIVEAKERKRKHQQNFASCSTKLKDPNRSNQMRALFNIIEACGKNDEKLVVYTQSIPILDFIEHKLIIAFGWKKDVDFFRIDGKINAMQRAIHVKEFNNERNKKARLFLFSIKAGSIGINLIGANRMVLFDHCFNPVHNTQGWLLLLCSVYIFNLLATYRIYRIGQKRDVFIYRFITKNSSGDCVLRRQIAKEQQSKRLIDGRKNIVSKYSKKDIETKRGHGNYELITDERIQELENEFNDKLLIDVVEKMKDGIIEVSDHDEHFEETLGISDNLDLSAEFEDSV</sequence>
<dbReference type="PANTHER" id="PTHR45797">
    <property type="entry name" value="RAD54-LIKE"/>
    <property type="match status" value="1"/>
</dbReference>
<dbReference type="AlphaFoldDB" id="A0A914R3F8"/>
<dbReference type="Pfam" id="PF00271">
    <property type="entry name" value="Helicase_C"/>
    <property type="match status" value="1"/>
</dbReference>
<proteinExistence type="inferred from homology"/>
<dbReference type="Gene3D" id="3.40.50.300">
    <property type="entry name" value="P-loop containing nucleotide triphosphate hydrolases"/>
    <property type="match status" value="1"/>
</dbReference>
<accession>A0A914R3F8</accession>
<keyword evidence="7" id="KW-0238">DNA-binding</keyword>
<evidence type="ECO:0000259" key="10">
    <source>
        <dbReference type="PROSITE" id="PS51192"/>
    </source>
</evidence>
<dbReference type="GO" id="GO:0003677">
    <property type="term" value="F:DNA binding"/>
    <property type="evidence" value="ECO:0007669"/>
    <property type="project" value="UniProtKB-KW"/>
</dbReference>
<dbReference type="WBParaSite" id="PDA_v2.g9108.t1">
    <property type="protein sequence ID" value="PDA_v2.g9108.t1"/>
    <property type="gene ID" value="PDA_v2.g9108"/>
</dbReference>
<name>A0A914R3F8_9BILA</name>
<reference evidence="13" key="1">
    <citation type="submission" date="2022-11" db="UniProtKB">
        <authorList>
            <consortium name="WormBaseParasite"/>
        </authorList>
    </citation>
    <scope>IDENTIFICATION</scope>
</reference>
<dbReference type="InterPro" id="IPR000330">
    <property type="entry name" value="SNF2_N"/>
</dbReference>
<keyword evidence="6" id="KW-0067">ATP-binding</keyword>
<evidence type="ECO:0000256" key="4">
    <source>
        <dbReference type="ARBA" id="ARBA00022801"/>
    </source>
</evidence>
<dbReference type="InterPro" id="IPR038718">
    <property type="entry name" value="SNF2-like_sf"/>
</dbReference>
<dbReference type="InterPro" id="IPR001650">
    <property type="entry name" value="Helicase_C-like"/>
</dbReference>
<dbReference type="Gene3D" id="3.40.50.10810">
    <property type="entry name" value="Tandem AAA-ATPase domain"/>
    <property type="match status" value="1"/>
</dbReference>
<feature type="domain" description="Helicase C-terminal" evidence="11">
    <location>
        <begin position="223"/>
        <end position="400"/>
    </location>
</feature>
<dbReference type="CDD" id="cd18793">
    <property type="entry name" value="SF2_C_SNF"/>
    <property type="match status" value="1"/>
</dbReference>
<keyword evidence="3" id="KW-0547">Nucleotide-binding</keyword>